<gene>
    <name evidence="8" type="ORF">ABHF33_03925</name>
</gene>
<keyword evidence="5" id="KW-0235">DNA replication</keyword>
<dbReference type="InterPro" id="IPR034154">
    <property type="entry name" value="TOPRIM_DnaG/twinkle"/>
</dbReference>
<evidence type="ECO:0000256" key="5">
    <source>
        <dbReference type="ARBA" id="ARBA00022705"/>
    </source>
</evidence>
<dbReference type="GO" id="GO:0008270">
    <property type="term" value="F:zinc ion binding"/>
    <property type="evidence" value="ECO:0007669"/>
    <property type="project" value="InterPro"/>
</dbReference>
<evidence type="ECO:0000313" key="8">
    <source>
        <dbReference type="EMBL" id="XBM01443.1"/>
    </source>
</evidence>
<protein>
    <submittedName>
        <fullName evidence="8">Toprim domain-containing protein</fullName>
    </submittedName>
</protein>
<proteinExistence type="predicted"/>
<dbReference type="InterPro" id="IPR036977">
    <property type="entry name" value="DNA_primase_Znf_CHC2"/>
</dbReference>
<organism evidence="8">
    <name type="scientific">Chitinibacter mangrovi</name>
    <dbReference type="NCBI Taxonomy" id="3153927"/>
    <lineage>
        <taxon>Bacteria</taxon>
        <taxon>Pseudomonadati</taxon>
        <taxon>Pseudomonadota</taxon>
        <taxon>Betaproteobacteria</taxon>
        <taxon>Neisseriales</taxon>
        <taxon>Chitinibacteraceae</taxon>
        <taxon>Chitinibacter</taxon>
    </lineage>
</organism>
<dbReference type="SMART" id="SM00778">
    <property type="entry name" value="Prim_Zn_Ribbon"/>
    <property type="match status" value="1"/>
</dbReference>
<dbReference type="CDD" id="cd01029">
    <property type="entry name" value="TOPRIM_primases"/>
    <property type="match status" value="1"/>
</dbReference>
<evidence type="ECO:0000256" key="6">
    <source>
        <dbReference type="ARBA" id="ARBA00023163"/>
    </source>
</evidence>
<evidence type="ECO:0000256" key="3">
    <source>
        <dbReference type="ARBA" id="ARBA00022679"/>
    </source>
</evidence>
<feature type="domain" description="DNA primase/helicase Gp4 N-terminal Bacteriophage T7-like" evidence="7">
    <location>
        <begin position="50"/>
        <end position="91"/>
    </location>
</feature>
<dbReference type="GO" id="GO:0004386">
    <property type="term" value="F:helicase activity"/>
    <property type="evidence" value="ECO:0007669"/>
    <property type="project" value="InterPro"/>
</dbReference>
<dbReference type="InterPro" id="IPR006171">
    <property type="entry name" value="TOPRIM_dom"/>
</dbReference>
<keyword evidence="1" id="KW-0240">DNA-directed RNA polymerase</keyword>
<keyword evidence="6" id="KW-0804">Transcription</keyword>
<dbReference type="InterPro" id="IPR055570">
    <property type="entry name" value="DUF7146"/>
</dbReference>
<dbReference type="RefSeq" id="WP_348945740.1">
    <property type="nucleotide sequence ID" value="NZ_CP157355.1"/>
</dbReference>
<dbReference type="GO" id="GO:0016779">
    <property type="term" value="F:nucleotidyltransferase activity"/>
    <property type="evidence" value="ECO:0007669"/>
    <property type="project" value="UniProtKB-KW"/>
</dbReference>
<dbReference type="GO" id="GO:1990077">
    <property type="term" value="C:primosome complex"/>
    <property type="evidence" value="ECO:0007669"/>
    <property type="project" value="UniProtKB-KW"/>
</dbReference>
<keyword evidence="2" id="KW-0639">Primosome</keyword>
<keyword evidence="3" id="KW-0808">Transferase</keyword>
<dbReference type="Gene3D" id="3.90.580.10">
    <property type="entry name" value="Zinc finger, CHC2-type domain"/>
    <property type="match status" value="1"/>
</dbReference>
<reference evidence="8" key="1">
    <citation type="submission" date="2024-05" db="EMBL/GenBank/DDBJ databases">
        <authorList>
            <person name="Yang L."/>
            <person name="Pan L."/>
        </authorList>
    </citation>
    <scope>NUCLEOTIDE SEQUENCE</scope>
    <source>
        <strain evidence="8">FCG-7</strain>
    </source>
</reference>
<dbReference type="SUPFAM" id="SSF57783">
    <property type="entry name" value="Zinc beta-ribbon"/>
    <property type="match status" value="1"/>
</dbReference>
<dbReference type="KEGG" id="cmav:ABHF33_03925"/>
<dbReference type="GO" id="GO:0000428">
    <property type="term" value="C:DNA-directed RNA polymerase complex"/>
    <property type="evidence" value="ECO:0007669"/>
    <property type="project" value="UniProtKB-KW"/>
</dbReference>
<dbReference type="AlphaFoldDB" id="A0AAU7FD52"/>
<dbReference type="GO" id="GO:0006269">
    <property type="term" value="P:DNA replication, synthesis of primer"/>
    <property type="evidence" value="ECO:0007669"/>
    <property type="project" value="UniProtKB-KW"/>
</dbReference>
<dbReference type="Pfam" id="PF08273">
    <property type="entry name" value="Zn_Ribbon_Prim"/>
    <property type="match status" value="1"/>
</dbReference>
<evidence type="ECO:0000256" key="2">
    <source>
        <dbReference type="ARBA" id="ARBA00022515"/>
    </source>
</evidence>
<dbReference type="Pfam" id="PF23639">
    <property type="entry name" value="DUF7146"/>
    <property type="match status" value="1"/>
</dbReference>
<dbReference type="GO" id="GO:0003677">
    <property type="term" value="F:DNA binding"/>
    <property type="evidence" value="ECO:0007669"/>
    <property type="project" value="InterPro"/>
</dbReference>
<dbReference type="EMBL" id="CP157355">
    <property type="protein sequence ID" value="XBM01443.1"/>
    <property type="molecule type" value="Genomic_DNA"/>
</dbReference>
<name>A0AAU7FD52_9NEIS</name>
<sequence length="377" mass="40567">MNKKNAAPYRSSTQTQFDSKSFSDRVKAAVQGCWPETLQRMGIPAKLLDGRNHPCPACGGKDRFQFTAKGAGAEYGRFACRGLDRQGGDGFALVMHVFGLSFPDAVRAVANVLGVGIEGCRENPRYVLPEIKPAVSAVLSVDNTAKVQAVFDSCEPISQDNHAWKYLLSRGLNWAHLPTGADSPLRYHPALPYWEVIEGKHVKLGVFPALVAKITKPDGTMAGLHRIYLNDDGNKLELPHPETGEPLPCKKLQAAHDGALSGATCQLSPIDTDGRLAITEGIETGLGVHQMTLLPVLACISVSGLKSFVVPDGVREVIIYADNDLPDHKGRNAGKDAAYALARRLVAQFVNVKVMLPPVAGTDWLDVMNAGLNKEAA</sequence>
<evidence type="ECO:0000256" key="1">
    <source>
        <dbReference type="ARBA" id="ARBA00022478"/>
    </source>
</evidence>
<evidence type="ECO:0000259" key="7">
    <source>
        <dbReference type="SMART" id="SM00778"/>
    </source>
</evidence>
<dbReference type="InterPro" id="IPR013237">
    <property type="entry name" value="Phage_T7_Gp4_N"/>
</dbReference>
<accession>A0AAU7FD52</accession>
<keyword evidence="4" id="KW-0548">Nucleotidyltransferase</keyword>
<evidence type="ECO:0000256" key="4">
    <source>
        <dbReference type="ARBA" id="ARBA00022695"/>
    </source>
</evidence>
<dbReference type="Pfam" id="PF13362">
    <property type="entry name" value="Toprim_3"/>
    <property type="match status" value="1"/>
</dbReference>